<organism evidence="5 6">
    <name type="scientific">Amycolatopsis carbonis</name>
    <dbReference type="NCBI Taxonomy" id="715471"/>
    <lineage>
        <taxon>Bacteria</taxon>
        <taxon>Bacillati</taxon>
        <taxon>Actinomycetota</taxon>
        <taxon>Actinomycetes</taxon>
        <taxon>Pseudonocardiales</taxon>
        <taxon>Pseudonocardiaceae</taxon>
        <taxon>Amycolatopsis</taxon>
    </lineage>
</organism>
<evidence type="ECO:0000256" key="2">
    <source>
        <dbReference type="ARBA" id="ARBA00022729"/>
    </source>
</evidence>
<dbReference type="PROSITE" id="PS51257">
    <property type="entry name" value="PROKAR_LIPOPROTEIN"/>
    <property type="match status" value="1"/>
</dbReference>
<evidence type="ECO:0000256" key="3">
    <source>
        <dbReference type="SAM" id="SignalP"/>
    </source>
</evidence>
<dbReference type="Pfam" id="PF13407">
    <property type="entry name" value="Peripla_BP_4"/>
    <property type="match status" value="1"/>
</dbReference>
<keyword evidence="2 3" id="KW-0732">Signal</keyword>
<reference evidence="5 6" key="1">
    <citation type="submission" date="2023-06" db="EMBL/GenBank/DDBJ databases">
        <authorList>
            <person name="Oyuntsetseg B."/>
            <person name="Kim S.B."/>
        </authorList>
    </citation>
    <scope>NUCLEOTIDE SEQUENCE [LARGE SCALE GENOMIC DNA]</scope>
    <source>
        <strain evidence="5 6">2-15</strain>
    </source>
</reference>
<evidence type="ECO:0000313" key="6">
    <source>
        <dbReference type="Proteomes" id="UP001236014"/>
    </source>
</evidence>
<dbReference type="PANTHER" id="PTHR30036:SF1">
    <property type="entry name" value="D-XYLOSE-BINDING PERIPLASMIC PROTEIN"/>
    <property type="match status" value="1"/>
</dbReference>
<dbReference type="GO" id="GO:0030288">
    <property type="term" value="C:outer membrane-bounded periplasmic space"/>
    <property type="evidence" value="ECO:0007669"/>
    <property type="project" value="TreeGrafter"/>
</dbReference>
<dbReference type="AlphaFoldDB" id="A0A9Y2IBT7"/>
<dbReference type="EMBL" id="CP127294">
    <property type="protein sequence ID" value="WIX75493.1"/>
    <property type="molecule type" value="Genomic_DNA"/>
</dbReference>
<dbReference type="InterPro" id="IPR025997">
    <property type="entry name" value="SBP_2_dom"/>
</dbReference>
<dbReference type="KEGG" id="acab:QRX50_28740"/>
<evidence type="ECO:0000259" key="4">
    <source>
        <dbReference type="Pfam" id="PF13407"/>
    </source>
</evidence>
<comment type="subcellular location">
    <subcellularLocation>
        <location evidence="1">Cell envelope</location>
    </subcellularLocation>
</comment>
<dbReference type="GO" id="GO:0030246">
    <property type="term" value="F:carbohydrate binding"/>
    <property type="evidence" value="ECO:0007669"/>
    <property type="project" value="TreeGrafter"/>
</dbReference>
<name>A0A9Y2IBT7_9PSEU</name>
<gene>
    <name evidence="5" type="ORF">QRX50_28740</name>
</gene>
<proteinExistence type="predicted"/>
<dbReference type="Gene3D" id="3.40.50.2300">
    <property type="match status" value="2"/>
</dbReference>
<dbReference type="InterPro" id="IPR028082">
    <property type="entry name" value="Peripla_BP_I"/>
</dbReference>
<feature type="signal peptide" evidence="3">
    <location>
        <begin position="1"/>
        <end position="23"/>
    </location>
</feature>
<sequence length="360" mass="36957">MKRACLSTVLMALTVAVSASACAAEVQPSRSSEGGCTIAFLLPENTTPRYEAKDHPLFLDAVKAQDSSCKVLYFNAANAADKQQQQAESALAQGAQVLVLDPANVNSSAAIVQEAKAKGVPTVAYDRTAGGPLAYRTGFDNVEVGKTQANAMIKAMQAAGHSSGNIVMINGAPDTTGAFFKQGAHEVFDKSGYKIAAEYDTDGWSPTNATTEMTQAVAKIGAHDIVGVYAANDTLAGAAVTAMRQANISPIPPVTGLDATDEGLQRIVLGTQYMTTYKNLKAETNAAAKVAILLAHGKPVPPAPMVKNATGDDVPTQLLPPIAVTVDNIKSTVIADGFATSAEVCGGGAADACARAGITG</sequence>
<keyword evidence="6" id="KW-1185">Reference proteome</keyword>
<protein>
    <submittedName>
        <fullName evidence="5">Substrate-binding domain-containing protein</fullName>
    </submittedName>
</protein>
<accession>A0A9Y2IBT7</accession>
<dbReference type="RefSeq" id="WP_285966264.1">
    <property type="nucleotide sequence ID" value="NZ_CP127294.1"/>
</dbReference>
<dbReference type="PANTHER" id="PTHR30036">
    <property type="entry name" value="D-XYLOSE-BINDING PERIPLASMIC PROTEIN"/>
    <property type="match status" value="1"/>
</dbReference>
<feature type="domain" description="Periplasmic binding protein" evidence="4">
    <location>
        <begin position="38"/>
        <end position="298"/>
    </location>
</feature>
<evidence type="ECO:0000313" key="5">
    <source>
        <dbReference type="EMBL" id="WIX75493.1"/>
    </source>
</evidence>
<dbReference type="Proteomes" id="UP001236014">
    <property type="component" value="Chromosome"/>
</dbReference>
<dbReference type="SUPFAM" id="SSF53822">
    <property type="entry name" value="Periplasmic binding protein-like I"/>
    <property type="match status" value="1"/>
</dbReference>
<dbReference type="InterPro" id="IPR050555">
    <property type="entry name" value="Bact_Solute-Bind_Prot2"/>
</dbReference>
<feature type="chain" id="PRO_5040911791" evidence="3">
    <location>
        <begin position="24"/>
        <end position="360"/>
    </location>
</feature>
<evidence type="ECO:0000256" key="1">
    <source>
        <dbReference type="ARBA" id="ARBA00004196"/>
    </source>
</evidence>